<evidence type="ECO:0000313" key="1">
    <source>
        <dbReference type="EMBL" id="KAJ9100012.1"/>
    </source>
</evidence>
<gene>
    <name evidence="1" type="ORF">QFC19_005830</name>
</gene>
<protein>
    <submittedName>
        <fullName evidence="1">Uncharacterized protein</fullName>
    </submittedName>
</protein>
<keyword evidence="2" id="KW-1185">Reference proteome</keyword>
<comment type="caution">
    <text evidence="1">The sequence shown here is derived from an EMBL/GenBank/DDBJ whole genome shotgun (WGS) entry which is preliminary data.</text>
</comment>
<organism evidence="1 2">
    <name type="scientific">Naganishia cerealis</name>
    <dbReference type="NCBI Taxonomy" id="610337"/>
    <lineage>
        <taxon>Eukaryota</taxon>
        <taxon>Fungi</taxon>
        <taxon>Dikarya</taxon>
        <taxon>Basidiomycota</taxon>
        <taxon>Agaricomycotina</taxon>
        <taxon>Tremellomycetes</taxon>
        <taxon>Filobasidiales</taxon>
        <taxon>Filobasidiaceae</taxon>
        <taxon>Naganishia</taxon>
    </lineage>
</organism>
<accession>A0ACC2VL55</accession>
<name>A0ACC2VL55_9TREE</name>
<dbReference type="EMBL" id="JASBWR010000067">
    <property type="protein sequence ID" value="KAJ9100012.1"/>
    <property type="molecule type" value="Genomic_DNA"/>
</dbReference>
<reference evidence="1" key="1">
    <citation type="submission" date="2023-04" db="EMBL/GenBank/DDBJ databases">
        <title>Draft Genome sequencing of Naganishia species isolated from polar environments using Oxford Nanopore Technology.</title>
        <authorList>
            <person name="Leo P."/>
            <person name="Venkateswaran K."/>
        </authorList>
    </citation>
    <scope>NUCLEOTIDE SEQUENCE</scope>
    <source>
        <strain evidence="1">MNA-CCFEE 5261</strain>
    </source>
</reference>
<evidence type="ECO:0000313" key="2">
    <source>
        <dbReference type="Proteomes" id="UP001241377"/>
    </source>
</evidence>
<proteinExistence type="predicted"/>
<sequence length="1191" mass="129434">MAQSPYSGAVPQASTSTGSLFRLQSEINSRARSKSTAADSTALNARHNQTSGYQLAGIRPGWSTGPAAMVPLATDPMFKKDGFDDPRERSRHVHGYVEGGSFPLYSRPYANSPAANGEAVFVNPNSTARPIHPNPLWRSESVDAIASPVAEVASSIYIATSSKQSLSSNAHSIQQELKNSKDEGDTLDLSRKHIQRIDEGDVQILRNKVGRRERGVLRLALSHNRLSESSLDPSFSMLNRLRYLNLKGNKLKSLPPCLLEMPSLEILDVSRNELVALPEEPGRLVQLRVLSISQNRLTKLPGYFVHFAALQVLKVDNNPIEWPPPPILDLTAIVQDPSRSVEEQMRIWIASLKAWMKEADEQEQIKKAAVNHQEAASNQDKQHINLVLPYTHVNDLGTPLLENASLAESEEDSMATPTASKHEIQLGSTKRRRANGSTGTLQVTSSPSNSLPTHSSESSMQSLSTASQSSIQRIQSDDSGVSLVRETSSSSTIKHGKHGGNHVRGSSFTENQRSSLGLSSKKSLPDLREGQTKVANDRAPHVNGFTPRDSIRSSANFHVKSLPTSRQGSIDGNTSEGKSELTKSIDDVVKRMSKSLERRESRSIGNKLDFISAIRTPSTVDEARDAYFKRLSTLPAASLPDVIPEPLLRAIDAVRGVMYSMTQLHLGIKQFLVFANNKSVLGVFARVLDPATDFLHGLVNALDRFDSMSRRRLPTVGVIKQVFESCRDAITVFIKVSGVLTLQIQALRPTANHRYARTLLMLVTGSVSEAVASWRVIVEVASDIRALLQVDLPLRSAGHRSKPSMSSSLRTPISPIPEKAETQSPQAAVSTASPTGQDTPSKSSSMFNRGSPLRTNHVPREKSRRNAGSFSAEDLQAGMMLGPTSLSSPAASETGTPLSNLANLYDHSRSASVVSQTVIPEADNEDGDTDELENKATSLAVDGNVHIVGTSKPATYTQFNRDKLAKRNRTHIQKSSTGSEEVSLRQQTSTADVSPATPYSPAHVVDDGVLDTLEQAAAMADTVWLRLSEELTGSPPAITPAILENKFGQATIPNLPPHSPMPMLAQRSRREQDALLWIAKAEAYTRKLHESLMQARANPSLLVLDQNTSSRLPFDAQNFIKAVVVVSKLVKAVSVERAIPASVKNLLQRFTGKTSECAILLEVSSLKPVKAPSATSIMSSNRPSSPAFTLV</sequence>
<dbReference type="Proteomes" id="UP001241377">
    <property type="component" value="Unassembled WGS sequence"/>
</dbReference>